<dbReference type="Pfam" id="PF13324">
    <property type="entry name" value="GCIP_N"/>
    <property type="match status" value="1"/>
</dbReference>
<gene>
    <name evidence="3" type="ORF">APAL1065_LOCUS11297</name>
</gene>
<evidence type="ECO:0000256" key="1">
    <source>
        <dbReference type="SAM" id="MobiDB-lite"/>
    </source>
</evidence>
<feature type="domain" description="Cyclin-D1-binding protein 1-like N-terminal" evidence="2">
    <location>
        <begin position="7"/>
        <end position="112"/>
    </location>
</feature>
<dbReference type="InterPro" id="IPR026907">
    <property type="entry name" value="GCIP-like"/>
</dbReference>
<dbReference type="GO" id="GO:0005634">
    <property type="term" value="C:nucleus"/>
    <property type="evidence" value="ECO:0007669"/>
    <property type="project" value="TreeGrafter"/>
</dbReference>
<organism evidence="3">
    <name type="scientific">Entomoneis paludosa</name>
    <dbReference type="NCBI Taxonomy" id="265537"/>
    <lineage>
        <taxon>Eukaryota</taxon>
        <taxon>Sar</taxon>
        <taxon>Stramenopiles</taxon>
        <taxon>Ochrophyta</taxon>
        <taxon>Bacillariophyta</taxon>
        <taxon>Bacillariophyceae</taxon>
        <taxon>Bacillariophycidae</taxon>
        <taxon>Entomoneidaceae</taxon>
        <taxon>Entomoneis</taxon>
    </lineage>
</organism>
<dbReference type="InterPro" id="IPR049317">
    <property type="entry name" value="GCIP-like_N"/>
</dbReference>
<feature type="compositionally biased region" description="Basic and acidic residues" evidence="1">
    <location>
        <begin position="122"/>
        <end position="131"/>
    </location>
</feature>
<proteinExistence type="predicted"/>
<dbReference type="Gene3D" id="1.20.1410.10">
    <property type="entry name" value="I/LWEQ domain"/>
    <property type="match status" value="1"/>
</dbReference>
<evidence type="ECO:0000259" key="2">
    <source>
        <dbReference type="Pfam" id="PF13324"/>
    </source>
</evidence>
<dbReference type="PANTHER" id="PTHR15492">
    <property type="entry name" value="CYCLIN D1-BINDING PROTEIN 1"/>
    <property type="match status" value="1"/>
</dbReference>
<evidence type="ECO:0000313" key="3">
    <source>
        <dbReference type="EMBL" id="CAD9964235.1"/>
    </source>
</evidence>
<feature type="region of interest" description="Disordered" evidence="1">
    <location>
        <begin position="115"/>
        <end position="140"/>
    </location>
</feature>
<accession>A0A7S3DPE3</accession>
<sequence length="313" mass="35003">MKEDLMRGCNVVATGCVLVHERSVGCSRAFRKHIKQNCRAVVEAILQMVESFYDGSALVDHLGAQKAAVVWETCGVIMDKKVPIGNRNAIRRDLFTYMMECQETMEEFTKTIERGPAVTTETGEKGKKTEEGDAEPQDKEDEAAWDEFADGEQLYLEKEIPIATACVALVKVSRGTINLTLQAMEAIGSVLTEFLVNERDPTPKDRARFEWMERIYGLAVKVGDGMTDFATHLYPTLDLKALPDQIQIHSQRLSKLIHMVLESTLTDKSKIVMPQEVLELAANLKQATAARQNEALQAVAAAKKWDKKSKKKK</sequence>
<protein>
    <recommendedName>
        <fullName evidence="2">Cyclin-D1-binding protein 1-like N-terminal domain-containing protein</fullName>
    </recommendedName>
</protein>
<reference evidence="3" key="1">
    <citation type="submission" date="2021-01" db="EMBL/GenBank/DDBJ databases">
        <authorList>
            <person name="Corre E."/>
            <person name="Pelletier E."/>
            <person name="Niang G."/>
            <person name="Scheremetjew M."/>
            <person name="Finn R."/>
            <person name="Kale V."/>
            <person name="Holt S."/>
            <person name="Cochrane G."/>
            <person name="Meng A."/>
            <person name="Brown T."/>
            <person name="Cohen L."/>
        </authorList>
    </citation>
    <scope>NUCLEOTIDE SEQUENCE</scope>
    <source>
        <strain evidence="3">CCMP125</strain>
    </source>
</reference>
<dbReference type="AlphaFoldDB" id="A0A7S3DPE3"/>
<name>A0A7S3DPE3_9STRA</name>
<dbReference type="EMBL" id="HBHT01016944">
    <property type="protein sequence ID" value="CAD9964235.1"/>
    <property type="molecule type" value="Transcribed_RNA"/>
</dbReference>
<dbReference type="PANTHER" id="PTHR15492:SF1">
    <property type="entry name" value="CYCLIN-D1-BINDING PROTEIN 1"/>
    <property type="match status" value="1"/>
</dbReference>